<comment type="catalytic activity">
    <reaction evidence="31">
        <text>N,N-dimethylaniline + NADPH + O2 + H(+) = N,N-dimethylaniline N-oxide + NADP(+) + H2O</text>
        <dbReference type="Rhea" id="RHEA:24468"/>
        <dbReference type="ChEBI" id="CHEBI:15377"/>
        <dbReference type="ChEBI" id="CHEBI:15378"/>
        <dbReference type="ChEBI" id="CHEBI:15379"/>
        <dbReference type="ChEBI" id="CHEBI:16269"/>
        <dbReference type="ChEBI" id="CHEBI:17735"/>
        <dbReference type="ChEBI" id="CHEBI:57783"/>
        <dbReference type="ChEBI" id="CHEBI:58349"/>
        <dbReference type="EC" id="1.14.13.8"/>
    </reaction>
    <physiologicalReaction direction="left-to-right" evidence="31">
        <dbReference type="Rhea" id="RHEA:24469"/>
    </physiologicalReaction>
</comment>
<dbReference type="EC" id="1.6.3.1" evidence="33"/>
<dbReference type="PIRSF" id="PIRSF000332">
    <property type="entry name" value="FMO"/>
    <property type="match status" value="1"/>
</dbReference>
<comment type="subcellular location">
    <subcellularLocation>
        <location evidence="2">Endoplasmic reticulum membrane</location>
        <topology evidence="2">Single-pass membrane protein</topology>
    </subcellularLocation>
    <subcellularLocation>
        <location evidence="3">Microsome membrane</location>
    </subcellularLocation>
</comment>
<organism evidence="35 36">
    <name type="scientific">Coturnix japonica</name>
    <name type="common">Japanese quail</name>
    <name type="synonym">Coturnix coturnix japonica</name>
    <dbReference type="NCBI Taxonomy" id="93934"/>
    <lineage>
        <taxon>Eukaryota</taxon>
        <taxon>Metazoa</taxon>
        <taxon>Chordata</taxon>
        <taxon>Craniata</taxon>
        <taxon>Vertebrata</taxon>
        <taxon>Euteleostomi</taxon>
        <taxon>Archelosauria</taxon>
        <taxon>Archosauria</taxon>
        <taxon>Dinosauria</taxon>
        <taxon>Saurischia</taxon>
        <taxon>Theropoda</taxon>
        <taxon>Coelurosauria</taxon>
        <taxon>Aves</taxon>
        <taxon>Neognathae</taxon>
        <taxon>Galloanserae</taxon>
        <taxon>Galliformes</taxon>
        <taxon>Phasianidae</taxon>
        <taxon>Perdicinae</taxon>
        <taxon>Coturnix</taxon>
    </lineage>
</organism>
<dbReference type="Gene3D" id="3.50.50.60">
    <property type="entry name" value="FAD/NAD(P)-binding domain"/>
    <property type="match status" value="1"/>
</dbReference>
<comment type="catalytic activity">
    <reaction evidence="22">
        <text>heptan-2-one + NADPH + O2 + H(+) = pentyl acetate + NADP(+) + H2O</text>
        <dbReference type="Rhea" id="RHEA:54836"/>
        <dbReference type="ChEBI" id="CHEBI:5672"/>
        <dbReference type="ChEBI" id="CHEBI:15377"/>
        <dbReference type="ChEBI" id="CHEBI:15378"/>
        <dbReference type="ChEBI" id="CHEBI:15379"/>
        <dbReference type="ChEBI" id="CHEBI:57783"/>
        <dbReference type="ChEBI" id="CHEBI:58349"/>
        <dbReference type="ChEBI" id="CHEBI:87362"/>
    </reaction>
    <physiologicalReaction direction="left-to-right" evidence="22">
        <dbReference type="Rhea" id="RHEA:54837"/>
    </physiologicalReaction>
</comment>
<reference evidence="35" key="2">
    <citation type="submission" date="2025-08" db="UniProtKB">
        <authorList>
            <consortium name="Ensembl"/>
        </authorList>
    </citation>
    <scope>IDENTIFICATION</scope>
</reference>
<evidence type="ECO:0000256" key="12">
    <source>
        <dbReference type="ARBA" id="ARBA00022857"/>
    </source>
</evidence>
<dbReference type="InterPro" id="IPR020946">
    <property type="entry name" value="Flavin_mOase-like"/>
</dbReference>
<reference evidence="35" key="1">
    <citation type="submission" date="2015-11" db="EMBL/GenBank/DDBJ databases">
        <authorList>
            <consortium name="International Coturnix japonica Genome Analysis Consortium"/>
            <person name="Warren W."/>
            <person name="Burt D.W."/>
            <person name="Antin P.B."/>
            <person name="Lanford R."/>
            <person name="Gros J."/>
            <person name="Wilson R.K."/>
        </authorList>
    </citation>
    <scope>NUCLEOTIDE SEQUENCE [LARGE SCALE GENOMIC DNA]</scope>
</reference>
<dbReference type="InterPro" id="IPR002257">
    <property type="entry name" value="Flavin_mOase_5"/>
</dbReference>
<dbReference type="PRINTS" id="PR00370">
    <property type="entry name" value="FMOXYGENASE"/>
</dbReference>
<evidence type="ECO:0000256" key="33">
    <source>
        <dbReference type="PIRNR" id="PIRNR000332"/>
    </source>
</evidence>
<comment type="cofactor">
    <cofactor evidence="1 33 34">
        <name>FAD</name>
        <dbReference type="ChEBI" id="CHEBI:57692"/>
    </cofactor>
</comment>
<comment type="catalytic activity">
    <reaction evidence="23">
        <text>sulcatone + NADPH + O2 + H(+) = 4-methylpent-3-en-1-yl acetate + NADP(+) + H2O</text>
        <dbReference type="Rhea" id="RHEA:54864"/>
        <dbReference type="ChEBI" id="CHEBI:15377"/>
        <dbReference type="ChEBI" id="CHEBI:15378"/>
        <dbReference type="ChEBI" id="CHEBI:15379"/>
        <dbReference type="ChEBI" id="CHEBI:16310"/>
        <dbReference type="ChEBI" id="CHEBI:57783"/>
        <dbReference type="ChEBI" id="CHEBI:58349"/>
        <dbReference type="ChEBI" id="CHEBI:138373"/>
    </reaction>
    <physiologicalReaction direction="left-to-right" evidence="23">
        <dbReference type="Rhea" id="RHEA:54865"/>
    </physiologicalReaction>
</comment>
<comment type="catalytic activity">
    <reaction evidence="25">
        <text>hexan-3-one + NADPH + O2 + H(+) = ethyl butanoate + NADP(+) + H2O</text>
        <dbReference type="Rhea" id="RHEA:54844"/>
        <dbReference type="ChEBI" id="CHEBI:15377"/>
        <dbReference type="ChEBI" id="CHEBI:15378"/>
        <dbReference type="ChEBI" id="CHEBI:15379"/>
        <dbReference type="ChEBI" id="CHEBI:57783"/>
        <dbReference type="ChEBI" id="CHEBI:58349"/>
        <dbReference type="ChEBI" id="CHEBI:88764"/>
        <dbReference type="ChEBI" id="CHEBI:89891"/>
    </reaction>
    <physiologicalReaction direction="left-to-right" evidence="25">
        <dbReference type="Rhea" id="RHEA:54845"/>
    </physiologicalReaction>
</comment>
<dbReference type="SUPFAM" id="SSF51905">
    <property type="entry name" value="FAD/NAD(P)-binding domain"/>
    <property type="match status" value="2"/>
</dbReference>
<keyword evidence="15 33" id="KW-0503">Monooxygenase</keyword>
<evidence type="ECO:0000256" key="13">
    <source>
        <dbReference type="ARBA" id="ARBA00022989"/>
    </source>
</evidence>
<dbReference type="InterPro" id="IPR000960">
    <property type="entry name" value="Flavin_mOase"/>
</dbReference>
<evidence type="ECO:0000256" key="1">
    <source>
        <dbReference type="ARBA" id="ARBA00001974"/>
    </source>
</evidence>
<keyword evidence="17 33" id="KW-0472">Membrane</keyword>
<evidence type="ECO:0000256" key="31">
    <source>
        <dbReference type="ARBA" id="ARBA00049443"/>
    </source>
</evidence>
<dbReference type="FunFam" id="3.50.50.60:FF:000159">
    <property type="entry name" value="Dimethylaniline monooxygenase [N-oxide-forming]"/>
    <property type="match status" value="1"/>
</dbReference>
<evidence type="ECO:0000256" key="6">
    <source>
        <dbReference type="ARBA" id="ARBA00022553"/>
    </source>
</evidence>
<comment type="catalytic activity">
    <reaction evidence="28">
        <text>octan-3-one + NADPH + O2 + H(+) = ethyl hexanoate + NADP(+) + H2O</text>
        <dbReference type="Rhea" id="RHEA:54856"/>
        <dbReference type="ChEBI" id="CHEBI:15377"/>
        <dbReference type="ChEBI" id="CHEBI:15378"/>
        <dbReference type="ChEBI" id="CHEBI:15379"/>
        <dbReference type="ChEBI" id="CHEBI:57783"/>
        <dbReference type="ChEBI" id="CHEBI:58349"/>
        <dbReference type="ChEBI" id="CHEBI:80946"/>
        <dbReference type="ChEBI" id="CHEBI:86055"/>
    </reaction>
    <physiologicalReaction direction="left-to-right" evidence="28">
        <dbReference type="Rhea" id="RHEA:54857"/>
    </physiologicalReaction>
</comment>
<comment type="catalytic activity">
    <reaction evidence="21">
        <text>hexan-3-one + NADPH + O2 + H(+) = propyl propanoate + NADP(+) + H2O</text>
        <dbReference type="Rhea" id="RHEA:54848"/>
        <dbReference type="ChEBI" id="CHEBI:15377"/>
        <dbReference type="ChEBI" id="CHEBI:15378"/>
        <dbReference type="ChEBI" id="CHEBI:15379"/>
        <dbReference type="ChEBI" id="CHEBI:57783"/>
        <dbReference type="ChEBI" id="CHEBI:58349"/>
        <dbReference type="ChEBI" id="CHEBI:89828"/>
        <dbReference type="ChEBI" id="CHEBI:89891"/>
    </reaction>
    <physiologicalReaction direction="left-to-right" evidence="21">
        <dbReference type="Rhea" id="RHEA:54849"/>
    </physiologicalReaction>
</comment>
<keyword evidence="12 33" id="KW-0521">NADP</keyword>
<accession>A0A8C2UE60</accession>
<dbReference type="InterPro" id="IPR050346">
    <property type="entry name" value="FMO-like"/>
</dbReference>
<evidence type="ECO:0000256" key="3">
    <source>
        <dbReference type="ARBA" id="ARBA00004524"/>
    </source>
</evidence>
<evidence type="ECO:0000256" key="21">
    <source>
        <dbReference type="ARBA" id="ARBA00047426"/>
    </source>
</evidence>
<comment type="catalytic activity">
    <reaction evidence="27">
        <text>trimethylamine + NADPH + O2 = trimethylamine N-oxide + NADP(+) + H2O</text>
        <dbReference type="Rhea" id="RHEA:31979"/>
        <dbReference type="ChEBI" id="CHEBI:15377"/>
        <dbReference type="ChEBI" id="CHEBI:15379"/>
        <dbReference type="ChEBI" id="CHEBI:15724"/>
        <dbReference type="ChEBI" id="CHEBI:57783"/>
        <dbReference type="ChEBI" id="CHEBI:58349"/>
        <dbReference type="ChEBI" id="CHEBI:58389"/>
        <dbReference type="EC" id="1.14.13.148"/>
    </reaction>
    <physiologicalReaction direction="left-to-right" evidence="27">
        <dbReference type="Rhea" id="RHEA:31980"/>
    </physiologicalReaction>
</comment>
<comment type="catalytic activity">
    <reaction evidence="26">
        <text>hypotaurine + NADPH + O2 + H(+) = taurine + NADP(+) + H2O</text>
        <dbReference type="Rhea" id="RHEA:69819"/>
        <dbReference type="ChEBI" id="CHEBI:15377"/>
        <dbReference type="ChEBI" id="CHEBI:15378"/>
        <dbReference type="ChEBI" id="CHEBI:15379"/>
        <dbReference type="ChEBI" id="CHEBI:57783"/>
        <dbReference type="ChEBI" id="CHEBI:57853"/>
        <dbReference type="ChEBI" id="CHEBI:58349"/>
        <dbReference type="ChEBI" id="CHEBI:507393"/>
        <dbReference type="EC" id="1.14.13.8"/>
    </reaction>
    <physiologicalReaction direction="left-to-right" evidence="26">
        <dbReference type="Rhea" id="RHEA:69820"/>
    </physiologicalReaction>
</comment>
<evidence type="ECO:0000256" key="18">
    <source>
        <dbReference type="ARBA" id="ARBA00045722"/>
    </source>
</evidence>
<comment type="catalytic activity">
    <reaction evidence="20">
        <text>hypotaurine + NADH + O2 + H(+) = taurine + NAD(+) + H2O</text>
        <dbReference type="Rhea" id="RHEA:74111"/>
        <dbReference type="ChEBI" id="CHEBI:15377"/>
        <dbReference type="ChEBI" id="CHEBI:15378"/>
        <dbReference type="ChEBI" id="CHEBI:15379"/>
        <dbReference type="ChEBI" id="CHEBI:57540"/>
        <dbReference type="ChEBI" id="CHEBI:57853"/>
        <dbReference type="ChEBI" id="CHEBI:57945"/>
        <dbReference type="ChEBI" id="CHEBI:507393"/>
        <dbReference type="EC" id="1.14.13.8"/>
    </reaction>
    <physiologicalReaction direction="left-to-right" evidence="20">
        <dbReference type="Rhea" id="RHEA:74112"/>
    </physiologicalReaction>
</comment>
<keyword evidence="11" id="KW-0492">Microsome</keyword>
<comment type="catalytic activity">
    <reaction evidence="32">
        <text>octan-3-one + NADPH + O2 + H(+) = pentyl propanoate + NADP(+) + H2O</text>
        <dbReference type="Rhea" id="RHEA:54840"/>
        <dbReference type="ChEBI" id="CHEBI:15377"/>
        <dbReference type="ChEBI" id="CHEBI:15378"/>
        <dbReference type="ChEBI" id="CHEBI:15379"/>
        <dbReference type="ChEBI" id="CHEBI:57783"/>
        <dbReference type="ChEBI" id="CHEBI:58349"/>
        <dbReference type="ChEBI" id="CHEBI:80946"/>
        <dbReference type="ChEBI" id="CHEBI:87373"/>
    </reaction>
    <physiologicalReaction direction="left-to-right" evidence="32">
        <dbReference type="Rhea" id="RHEA:54841"/>
    </physiologicalReaction>
</comment>
<keyword evidence="7 33" id="KW-0285">Flavoprotein</keyword>
<dbReference type="GO" id="GO:0016174">
    <property type="term" value="F:NAD(P)H oxidase H2O2-forming activity"/>
    <property type="evidence" value="ECO:0007669"/>
    <property type="project" value="UniProtKB-EC"/>
</dbReference>
<comment type="function">
    <text evidence="18">Acts as a Baeyer-Villiger monooxygenase on a broad range of substrates. Catalyzes the insertion of an oxygen atom into a carbon-carbon bond adjacent to a carbonyl, which converts ketones to esters. Active on diverse carbonyl compounds, whereas soft nucleophiles are mostly non- or poorly reactive. In contrast with other forms of FMO it is non- or poorly active on 'classical' substrates such as drugs, pesticides, and dietary components containing soft nucleophilic heteroatoms. Able to oxidize drug molecules bearing a carbonyl group on an aliphatic chain, such as nabumetone and pentoxifylline. Also, in the absence of substrates, shows slow but yet significant NADPH oxidase activity. Acts as a positive modulator of cholesterol biosynthesis as well as glucose homeostasis, promoting metabolic aging via pleiotropic effects.</text>
</comment>
<sequence>MRVAIIGAGASGLCALKCCLDEGLTPTCFERSGDIGGLWRFEEKPEEGRASIYHSVIINTSKEMMCFSDFPIPDDFPNYMHHSKIMEYFRMYAQRFDLLRHIRFRTSVRRVSKSPDFATTGRWEVETESEGKQQSAIFDAVLVCTGHHSDAHLPLHAFPGLDKFEGWYLHSRDYKSPQAFAEKRVIVVGTGNSGIDIAVELSHTAKQVFLSTKRGTWVMHRVAEGGYPFDFSYINRFIQLLQSLLPLSVSNFMLERKLNMRFDHALYGLKPKHRVFNQHLTINDDLPNRVISGRVRVKPNIKEFTETSAIFEDGTKENIDAVVFATGYSFSFPFLEDYVKVVENQVPLYKFMFPVDLEKPTLAFIGYIQPLGAIMPISEMQSRWATRVFKGKRGEPGMHFSGYGKAKLFSCWYVASRRHTIQVDYIPYMDELACQLGVKPNVPLLFLTDPRLALEVLLGPCTPYQYRLHGPGAWQGAREAILTQQQRVEHPLRGRAGHGRSVPPCSSVPHSFKVLFSLGLIVATLIYVSLSP</sequence>
<keyword evidence="36" id="KW-1185">Reference proteome</keyword>
<reference evidence="35" key="3">
    <citation type="submission" date="2025-09" db="UniProtKB">
        <authorList>
            <consortium name="Ensembl"/>
        </authorList>
    </citation>
    <scope>IDENTIFICATION</scope>
</reference>
<comment type="catalytic activity">
    <reaction evidence="29">
        <text>(2E)-geranial + NADPH + O2 + H(+) = (1E)-2,6-dimethylhepta-1,5-dien-1-yl formate + NADP(+) + H2O</text>
        <dbReference type="Rhea" id="RHEA:54860"/>
        <dbReference type="ChEBI" id="CHEBI:15377"/>
        <dbReference type="ChEBI" id="CHEBI:15378"/>
        <dbReference type="ChEBI" id="CHEBI:15379"/>
        <dbReference type="ChEBI" id="CHEBI:16980"/>
        <dbReference type="ChEBI" id="CHEBI:57783"/>
        <dbReference type="ChEBI" id="CHEBI:58349"/>
        <dbReference type="ChEBI" id="CHEBI:138375"/>
    </reaction>
    <physiologicalReaction direction="left-to-right" evidence="29">
        <dbReference type="Rhea" id="RHEA:54861"/>
    </physiologicalReaction>
</comment>
<keyword evidence="8" id="KW-0812">Transmembrane</keyword>
<evidence type="ECO:0000256" key="4">
    <source>
        <dbReference type="ARBA" id="ARBA00009183"/>
    </source>
</evidence>
<dbReference type="EC" id="1.14.13.8" evidence="33"/>
<evidence type="ECO:0000256" key="7">
    <source>
        <dbReference type="ARBA" id="ARBA00022630"/>
    </source>
</evidence>
<evidence type="ECO:0000256" key="5">
    <source>
        <dbReference type="ARBA" id="ARBA00022481"/>
    </source>
</evidence>
<evidence type="ECO:0000256" key="9">
    <source>
        <dbReference type="ARBA" id="ARBA00022824"/>
    </source>
</evidence>
<evidence type="ECO:0000256" key="34">
    <source>
        <dbReference type="RuleBase" id="RU361177"/>
    </source>
</evidence>
<evidence type="ECO:0000256" key="30">
    <source>
        <dbReference type="ARBA" id="ARBA00048990"/>
    </source>
</evidence>
<dbReference type="GO" id="GO:0050661">
    <property type="term" value="F:NADP binding"/>
    <property type="evidence" value="ECO:0007669"/>
    <property type="project" value="InterPro"/>
</dbReference>
<keyword evidence="5" id="KW-0488">Methylation</keyword>
<evidence type="ECO:0000256" key="27">
    <source>
        <dbReference type="ARBA" id="ARBA00048088"/>
    </source>
</evidence>
<dbReference type="Proteomes" id="UP000694412">
    <property type="component" value="Chromosome 8"/>
</dbReference>
<dbReference type="GO" id="GO:0004499">
    <property type="term" value="F:N,N-dimethylaniline monooxygenase activity"/>
    <property type="evidence" value="ECO:0007669"/>
    <property type="project" value="UniProtKB-UniRule"/>
</dbReference>
<evidence type="ECO:0000256" key="26">
    <source>
        <dbReference type="ARBA" id="ARBA00048041"/>
    </source>
</evidence>
<evidence type="ECO:0000256" key="20">
    <source>
        <dbReference type="ARBA" id="ARBA00047338"/>
    </source>
</evidence>
<dbReference type="InterPro" id="IPR036188">
    <property type="entry name" value="FAD/NAD-bd_sf"/>
</dbReference>
<keyword evidence="9 33" id="KW-0256">Endoplasmic reticulum</keyword>
<name>A0A8C2UE60_COTJA</name>
<dbReference type="PRINTS" id="PR01125">
    <property type="entry name" value="FMOXYGENASE5"/>
</dbReference>
<evidence type="ECO:0000256" key="22">
    <source>
        <dbReference type="ARBA" id="ARBA00047574"/>
    </source>
</evidence>
<evidence type="ECO:0000256" key="11">
    <source>
        <dbReference type="ARBA" id="ARBA00022848"/>
    </source>
</evidence>
<dbReference type="GO" id="GO:0006629">
    <property type="term" value="P:lipid metabolic process"/>
    <property type="evidence" value="ECO:0007669"/>
    <property type="project" value="UniProtKB-KW"/>
</dbReference>
<keyword evidence="6" id="KW-0597">Phosphoprotein</keyword>
<evidence type="ECO:0000256" key="28">
    <source>
        <dbReference type="ARBA" id="ARBA00048459"/>
    </source>
</evidence>
<comment type="similarity">
    <text evidence="4 33 34">Belongs to the FMO family.</text>
</comment>
<evidence type="ECO:0000256" key="10">
    <source>
        <dbReference type="ARBA" id="ARBA00022827"/>
    </source>
</evidence>
<dbReference type="AlphaFoldDB" id="A0A8C2UE60"/>
<evidence type="ECO:0000256" key="32">
    <source>
        <dbReference type="ARBA" id="ARBA00049475"/>
    </source>
</evidence>
<dbReference type="GO" id="GO:0050660">
    <property type="term" value="F:flavin adenine dinucleotide binding"/>
    <property type="evidence" value="ECO:0007669"/>
    <property type="project" value="InterPro"/>
</dbReference>
<dbReference type="Ensembl" id="ENSCJPT00005037127.1">
    <property type="protein sequence ID" value="ENSCJPP00005027470.1"/>
    <property type="gene ID" value="ENSCJPG00005021296.1"/>
</dbReference>
<comment type="catalytic activity">
    <reaction evidence="24">
        <text>NADPH + O2 + H(+) = H2O2 + NADP(+)</text>
        <dbReference type="Rhea" id="RHEA:11260"/>
        <dbReference type="ChEBI" id="CHEBI:15378"/>
        <dbReference type="ChEBI" id="CHEBI:15379"/>
        <dbReference type="ChEBI" id="CHEBI:16240"/>
        <dbReference type="ChEBI" id="CHEBI:57783"/>
        <dbReference type="ChEBI" id="CHEBI:58349"/>
        <dbReference type="EC" id="1.6.3.1"/>
    </reaction>
    <physiologicalReaction direction="left-to-right" evidence="24">
        <dbReference type="Rhea" id="RHEA:11261"/>
    </physiologicalReaction>
</comment>
<evidence type="ECO:0000256" key="19">
    <source>
        <dbReference type="ARBA" id="ARBA00045957"/>
    </source>
</evidence>
<dbReference type="GeneTree" id="ENSGT00940000160493"/>
<evidence type="ECO:0000256" key="24">
    <source>
        <dbReference type="ARBA" id="ARBA00047864"/>
    </source>
</evidence>
<evidence type="ECO:0000256" key="15">
    <source>
        <dbReference type="ARBA" id="ARBA00023033"/>
    </source>
</evidence>
<comment type="catalytic activity">
    <reaction evidence="30">
        <text>heptan-4-one + NADPH + O2 + H(+) = propyl butanoate + NADP(+) + H2O</text>
        <dbReference type="Rhea" id="RHEA:54852"/>
        <dbReference type="ChEBI" id="CHEBI:15377"/>
        <dbReference type="ChEBI" id="CHEBI:15378"/>
        <dbReference type="ChEBI" id="CHEBI:15379"/>
        <dbReference type="ChEBI" id="CHEBI:57783"/>
        <dbReference type="ChEBI" id="CHEBI:58349"/>
        <dbReference type="ChEBI" id="CHEBI:89484"/>
        <dbReference type="ChEBI" id="CHEBI:89719"/>
    </reaction>
    <physiologicalReaction direction="left-to-right" evidence="30">
        <dbReference type="Rhea" id="RHEA:54853"/>
    </physiologicalReaction>
</comment>
<evidence type="ECO:0000256" key="23">
    <source>
        <dbReference type="ARBA" id="ARBA00047855"/>
    </source>
</evidence>
<dbReference type="GO" id="GO:0005789">
    <property type="term" value="C:endoplasmic reticulum membrane"/>
    <property type="evidence" value="ECO:0007669"/>
    <property type="project" value="UniProtKB-SubCell"/>
</dbReference>
<dbReference type="Pfam" id="PF00743">
    <property type="entry name" value="FMO-like"/>
    <property type="match status" value="1"/>
</dbReference>
<evidence type="ECO:0000313" key="36">
    <source>
        <dbReference type="Proteomes" id="UP000694412"/>
    </source>
</evidence>
<dbReference type="PANTHER" id="PTHR23023">
    <property type="entry name" value="DIMETHYLANILINE MONOOXYGENASE"/>
    <property type="match status" value="1"/>
</dbReference>
<evidence type="ECO:0000256" key="16">
    <source>
        <dbReference type="ARBA" id="ARBA00023098"/>
    </source>
</evidence>
<dbReference type="GO" id="GO:0034899">
    <property type="term" value="F:trimethylamine monooxygenase activity"/>
    <property type="evidence" value="ECO:0007669"/>
    <property type="project" value="UniProtKB-EC"/>
</dbReference>
<gene>
    <name evidence="35" type="primary">LOC107317115</name>
</gene>
<keyword evidence="13" id="KW-1133">Transmembrane helix</keyword>
<protein>
    <recommendedName>
        <fullName evidence="33">Flavin-containing monooxygenase 5</fullName>
        <ecNumber evidence="33">1.14.13.8</ecNumber>
        <ecNumber evidence="33">1.6.3.1</ecNumber>
    </recommendedName>
</protein>
<evidence type="ECO:0000256" key="17">
    <source>
        <dbReference type="ARBA" id="ARBA00023136"/>
    </source>
</evidence>
<keyword evidence="16" id="KW-0443">Lipid metabolism</keyword>
<evidence type="ECO:0000256" key="25">
    <source>
        <dbReference type="ARBA" id="ARBA00047977"/>
    </source>
</evidence>
<evidence type="ECO:0000256" key="8">
    <source>
        <dbReference type="ARBA" id="ARBA00022692"/>
    </source>
</evidence>
<evidence type="ECO:0000313" key="35">
    <source>
        <dbReference type="Ensembl" id="ENSCJPP00005027470.1"/>
    </source>
</evidence>
<comment type="function">
    <text evidence="19">Broad spectrum monooxygenase that catalyzes the oxygenation of a wide variety of nitrogen- and sulfur-containing compounds including xenobiotics. Catalyzes the S-oxygenation of hypotaurine to produce taurine, an organic osmolyte involved in cell volume regulation as well as a variety of cytoprotective and developmental processes. In vitro, catalyzes the N-oxygenation of trimethylamine (TMA) to produce trimethylamine N-oxide (TMAO) and could therefore participate to the detoxification of this compound that is generated by the action of gut microbiota from dietary precursors such as choline, choline containing compounds, betaine or L-carnitine.</text>
</comment>
<evidence type="ECO:0000256" key="14">
    <source>
        <dbReference type="ARBA" id="ARBA00023002"/>
    </source>
</evidence>
<comment type="function">
    <text evidence="33">Acts as Baeyer-Villiger monooxygenase on a broad range of substrates. Catalyzes the insertion of an oxygen atom into a carbon-carbon bond adjacent to a carbonyl, which converts ketones to esters.</text>
</comment>
<keyword evidence="10 33" id="KW-0274">FAD</keyword>
<keyword evidence="14 33" id="KW-0560">Oxidoreductase</keyword>
<evidence type="ECO:0000256" key="2">
    <source>
        <dbReference type="ARBA" id="ARBA00004389"/>
    </source>
</evidence>
<proteinExistence type="inferred from homology"/>
<evidence type="ECO:0000256" key="29">
    <source>
        <dbReference type="ARBA" id="ARBA00048989"/>
    </source>
</evidence>